<evidence type="ECO:0000256" key="6">
    <source>
        <dbReference type="ARBA" id="ARBA00038076"/>
    </source>
</evidence>
<dbReference type="AlphaFoldDB" id="A0A1G5ZGI0"/>
<organism evidence="10 11">
    <name type="scientific">Mesorhizobium qingshengii</name>
    <dbReference type="NCBI Taxonomy" id="1165689"/>
    <lineage>
        <taxon>Bacteria</taxon>
        <taxon>Pseudomonadati</taxon>
        <taxon>Pseudomonadota</taxon>
        <taxon>Alphaproteobacteria</taxon>
        <taxon>Hyphomicrobiales</taxon>
        <taxon>Phyllobacteriaceae</taxon>
        <taxon>Mesorhizobium</taxon>
    </lineage>
</organism>
<reference evidence="10 11" key="1">
    <citation type="submission" date="2016-10" db="EMBL/GenBank/DDBJ databases">
        <authorList>
            <person name="de Groot N.N."/>
        </authorList>
    </citation>
    <scope>NUCLEOTIDE SEQUENCE [LARGE SCALE GENOMIC DNA]</scope>
    <source>
        <strain evidence="10 11">CGMCC 1.12097</strain>
    </source>
</reference>
<sequence>MFLETILLAFRAIRRNTLRSTLTALGIIIGVAAVTALVTIGNGTTQSVVSGVSRLGSNLLSVRPGEPGGAPGSARSTARPFNAADAAAIADQIGGVKAVAPIASAKVTSVVGNENWETSVAGTLNTYFEAGQWTLASGRLFTEGELHAGNPVCVIGETVRRHLFGKSDPIGQALRLQRIPCTVIGLLASKGAGAFGMDQDDIVIIPLRAFQRRIAGNIDVDFINVAARADTATAKVKRDIENLLRERRRIGTGQRDDFSVFDMTEISSTLSNITTVLTGLLSAVAAVSLLVGGIGIMNIMLVSVTERTREIGIRLAVGALRRQVLAQFLVEAVVLSLFGGLIGVAIGLSLAAAMAGWLNVPFVFEPTVVVGSFMFSGLVGVLFGYFPARRAANLNPIDALRHE</sequence>
<evidence type="ECO:0000256" key="7">
    <source>
        <dbReference type="SAM" id="Phobius"/>
    </source>
</evidence>
<feature type="domain" description="MacB-like periplasmic core" evidence="9">
    <location>
        <begin position="20"/>
        <end position="242"/>
    </location>
</feature>
<dbReference type="OrthoDB" id="9770036at2"/>
<evidence type="ECO:0000256" key="5">
    <source>
        <dbReference type="ARBA" id="ARBA00023136"/>
    </source>
</evidence>
<dbReference type="Pfam" id="PF12704">
    <property type="entry name" value="MacB_PCD"/>
    <property type="match status" value="1"/>
</dbReference>
<dbReference type="Pfam" id="PF02687">
    <property type="entry name" value="FtsX"/>
    <property type="match status" value="1"/>
</dbReference>
<protein>
    <submittedName>
        <fullName evidence="10">Putative ABC transport system permease protein</fullName>
    </submittedName>
</protein>
<feature type="transmembrane region" description="Helical" evidence="7">
    <location>
        <begin position="367"/>
        <end position="386"/>
    </location>
</feature>
<accession>A0A1G5ZGI0</accession>
<feature type="transmembrane region" description="Helical" evidence="7">
    <location>
        <begin position="276"/>
        <end position="304"/>
    </location>
</feature>
<dbReference type="GO" id="GO:0005886">
    <property type="term" value="C:plasma membrane"/>
    <property type="evidence" value="ECO:0007669"/>
    <property type="project" value="UniProtKB-SubCell"/>
</dbReference>
<dbReference type="EMBL" id="FMXM01000019">
    <property type="protein sequence ID" value="SDA93687.1"/>
    <property type="molecule type" value="Genomic_DNA"/>
</dbReference>
<evidence type="ECO:0000256" key="1">
    <source>
        <dbReference type="ARBA" id="ARBA00004651"/>
    </source>
</evidence>
<evidence type="ECO:0000313" key="10">
    <source>
        <dbReference type="EMBL" id="SDA93687.1"/>
    </source>
</evidence>
<keyword evidence="4 7" id="KW-1133">Transmembrane helix</keyword>
<keyword evidence="3 7" id="KW-0812">Transmembrane</keyword>
<gene>
    <name evidence="10" type="ORF">SAMN02927914_04983</name>
</gene>
<evidence type="ECO:0000256" key="2">
    <source>
        <dbReference type="ARBA" id="ARBA00022475"/>
    </source>
</evidence>
<comment type="similarity">
    <text evidence="6">Belongs to the ABC-4 integral membrane protein family.</text>
</comment>
<dbReference type="PANTHER" id="PTHR30572:SF4">
    <property type="entry name" value="ABC TRANSPORTER PERMEASE YTRF"/>
    <property type="match status" value="1"/>
</dbReference>
<dbReference type="Proteomes" id="UP000198588">
    <property type="component" value="Unassembled WGS sequence"/>
</dbReference>
<evidence type="ECO:0000256" key="3">
    <source>
        <dbReference type="ARBA" id="ARBA00022692"/>
    </source>
</evidence>
<comment type="subcellular location">
    <subcellularLocation>
        <location evidence="1">Cell membrane</location>
        <topology evidence="1">Multi-pass membrane protein</topology>
    </subcellularLocation>
</comment>
<name>A0A1G5ZGI0_9HYPH</name>
<dbReference type="InterPro" id="IPR003838">
    <property type="entry name" value="ABC3_permease_C"/>
</dbReference>
<evidence type="ECO:0000313" key="11">
    <source>
        <dbReference type="Proteomes" id="UP000198588"/>
    </source>
</evidence>
<dbReference type="InterPro" id="IPR050250">
    <property type="entry name" value="Macrolide_Exporter_MacB"/>
</dbReference>
<dbReference type="STRING" id="1165689.SAMN02927914_04983"/>
<proteinExistence type="inferred from homology"/>
<evidence type="ECO:0000259" key="8">
    <source>
        <dbReference type="Pfam" id="PF02687"/>
    </source>
</evidence>
<keyword evidence="2" id="KW-1003">Cell membrane</keyword>
<evidence type="ECO:0000256" key="4">
    <source>
        <dbReference type="ARBA" id="ARBA00022989"/>
    </source>
</evidence>
<dbReference type="InterPro" id="IPR025857">
    <property type="entry name" value="MacB_PCD"/>
</dbReference>
<dbReference type="GO" id="GO:0022857">
    <property type="term" value="F:transmembrane transporter activity"/>
    <property type="evidence" value="ECO:0007669"/>
    <property type="project" value="TreeGrafter"/>
</dbReference>
<feature type="domain" description="ABC3 transporter permease C-terminal" evidence="8">
    <location>
        <begin position="283"/>
        <end position="396"/>
    </location>
</feature>
<evidence type="ECO:0000259" key="9">
    <source>
        <dbReference type="Pfam" id="PF12704"/>
    </source>
</evidence>
<feature type="transmembrane region" description="Helical" evidence="7">
    <location>
        <begin position="21"/>
        <end position="40"/>
    </location>
</feature>
<feature type="transmembrane region" description="Helical" evidence="7">
    <location>
        <begin position="325"/>
        <end position="355"/>
    </location>
</feature>
<dbReference type="PANTHER" id="PTHR30572">
    <property type="entry name" value="MEMBRANE COMPONENT OF TRANSPORTER-RELATED"/>
    <property type="match status" value="1"/>
</dbReference>
<dbReference type="RefSeq" id="WP_091583620.1">
    <property type="nucleotide sequence ID" value="NZ_FMXM01000019.1"/>
</dbReference>
<keyword evidence="5 7" id="KW-0472">Membrane</keyword>